<evidence type="ECO:0000313" key="1">
    <source>
        <dbReference type="EMBL" id="CRK95117.1"/>
    </source>
</evidence>
<name>A0A1J1I4A2_9DIPT</name>
<gene>
    <name evidence="1" type="ORF">CLUMA_CG008595</name>
</gene>
<proteinExistence type="predicted"/>
<sequence length="68" mass="7855">MDTKSTVNMKHTFICFSVSVLKTKVEVEITTVTCILKKKVLMLRPSVLQQLFRCSTLNIDENKTEMNF</sequence>
<accession>A0A1J1I4A2</accession>
<protein>
    <submittedName>
        <fullName evidence="1">CLUMA_CG008595, isoform A</fullName>
    </submittedName>
</protein>
<organism evidence="1 2">
    <name type="scientific">Clunio marinus</name>
    <dbReference type="NCBI Taxonomy" id="568069"/>
    <lineage>
        <taxon>Eukaryota</taxon>
        <taxon>Metazoa</taxon>
        <taxon>Ecdysozoa</taxon>
        <taxon>Arthropoda</taxon>
        <taxon>Hexapoda</taxon>
        <taxon>Insecta</taxon>
        <taxon>Pterygota</taxon>
        <taxon>Neoptera</taxon>
        <taxon>Endopterygota</taxon>
        <taxon>Diptera</taxon>
        <taxon>Nematocera</taxon>
        <taxon>Chironomoidea</taxon>
        <taxon>Chironomidae</taxon>
        <taxon>Clunio</taxon>
    </lineage>
</organism>
<evidence type="ECO:0000313" key="2">
    <source>
        <dbReference type="Proteomes" id="UP000183832"/>
    </source>
</evidence>
<keyword evidence="2" id="KW-1185">Reference proteome</keyword>
<dbReference type="AlphaFoldDB" id="A0A1J1I4A2"/>
<dbReference type="Proteomes" id="UP000183832">
    <property type="component" value="Unassembled WGS sequence"/>
</dbReference>
<reference evidence="1 2" key="1">
    <citation type="submission" date="2015-04" db="EMBL/GenBank/DDBJ databases">
        <authorList>
            <person name="Syromyatnikov M.Y."/>
            <person name="Popov V.N."/>
        </authorList>
    </citation>
    <scope>NUCLEOTIDE SEQUENCE [LARGE SCALE GENOMIC DNA]</scope>
</reference>
<dbReference type="EMBL" id="CVRI01000040">
    <property type="protein sequence ID" value="CRK95117.1"/>
    <property type="molecule type" value="Genomic_DNA"/>
</dbReference>